<gene>
    <name evidence="2" type="ORF">B0T25DRAFT_537170</name>
</gene>
<dbReference type="EMBL" id="JAUIQD010000003">
    <property type="protein sequence ID" value="KAK3356681.1"/>
    <property type="molecule type" value="Genomic_DNA"/>
</dbReference>
<keyword evidence="3" id="KW-1185">Reference proteome</keyword>
<name>A0AAJ0MFG2_9PEZI</name>
<reference evidence="2" key="1">
    <citation type="journal article" date="2023" name="Mol. Phylogenet. Evol.">
        <title>Genome-scale phylogeny and comparative genomics of the fungal order Sordariales.</title>
        <authorList>
            <person name="Hensen N."/>
            <person name="Bonometti L."/>
            <person name="Westerberg I."/>
            <person name="Brannstrom I.O."/>
            <person name="Guillou S."/>
            <person name="Cros-Aarteil S."/>
            <person name="Calhoun S."/>
            <person name="Haridas S."/>
            <person name="Kuo A."/>
            <person name="Mondo S."/>
            <person name="Pangilinan J."/>
            <person name="Riley R."/>
            <person name="LaButti K."/>
            <person name="Andreopoulos B."/>
            <person name="Lipzen A."/>
            <person name="Chen C."/>
            <person name="Yan M."/>
            <person name="Daum C."/>
            <person name="Ng V."/>
            <person name="Clum A."/>
            <person name="Steindorff A."/>
            <person name="Ohm R.A."/>
            <person name="Martin F."/>
            <person name="Silar P."/>
            <person name="Natvig D.O."/>
            <person name="Lalanne C."/>
            <person name="Gautier V."/>
            <person name="Ament-Velasquez S.L."/>
            <person name="Kruys A."/>
            <person name="Hutchinson M.I."/>
            <person name="Powell A.J."/>
            <person name="Barry K."/>
            <person name="Miller A.N."/>
            <person name="Grigoriev I.V."/>
            <person name="Debuchy R."/>
            <person name="Gladieux P."/>
            <person name="Hiltunen Thoren M."/>
            <person name="Johannesson H."/>
        </authorList>
    </citation>
    <scope>NUCLEOTIDE SEQUENCE</scope>
    <source>
        <strain evidence="2">CBS 955.72</strain>
    </source>
</reference>
<evidence type="ECO:0000313" key="3">
    <source>
        <dbReference type="Proteomes" id="UP001275084"/>
    </source>
</evidence>
<dbReference type="AlphaFoldDB" id="A0AAJ0MFG2"/>
<comment type="caution">
    <text evidence="2">The sequence shown here is derived from an EMBL/GenBank/DDBJ whole genome shotgun (WGS) entry which is preliminary data.</text>
</comment>
<proteinExistence type="predicted"/>
<accession>A0AAJ0MFG2</accession>
<feature type="signal peptide" evidence="1">
    <location>
        <begin position="1"/>
        <end position="17"/>
    </location>
</feature>
<reference evidence="2" key="2">
    <citation type="submission" date="2023-06" db="EMBL/GenBank/DDBJ databases">
        <authorList>
            <consortium name="Lawrence Berkeley National Laboratory"/>
            <person name="Haridas S."/>
            <person name="Hensen N."/>
            <person name="Bonometti L."/>
            <person name="Westerberg I."/>
            <person name="Brannstrom I.O."/>
            <person name="Guillou S."/>
            <person name="Cros-Aarteil S."/>
            <person name="Calhoun S."/>
            <person name="Kuo A."/>
            <person name="Mondo S."/>
            <person name="Pangilinan J."/>
            <person name="Riley R."/>
            <person name="Labutti K."/>
            <person name="Andreopoulos B."/>
            <person name="Lipzen A."/>
            <person name="Chen C."/>
            <person name="Yanf M."/>
            <person name="Daum C."/>
            <person name="Ng V."/>
            <person name="Clum A."/>
            <person name="Steindorff A."/>
            <person name="Ohm R."/>
            <person name="Martin F."/>
            <person name="Silar P."/>
            <person name="Natvig D."/>
            <person name="Lalanne C."/>
            <person name="Gautier V."/>
            <person name="Ament-Velasquez S.L."/>
            <person name="Kruys A."/>
            <person name="Hutchinson M.I."/>
            <person name="Powell A.J."/>
            <person name="Barry K."/>
            <person name="Miller A.N."/>
            <person name="Grigoriev I.V."/>
            <person name="Debuchy R."/>
            <person name="Gladieux P."/>
            <person name="Thoren M.H."/>
            <person name="Johannesson H."/>
        </authorList>
    </citation>
    <scope>NUCLEOTIDE SEQUENCE</scope>
    <source>
        <strain evidence="2">CBS 955.72</strain>
    </source>
</reference>
<feature type="chain" id="PRO_5042571644" evidence="1">
    <location>
        <begin position="18"/>
        <end position="121"/>
    </location>
</feature>
<protein>
    <submittedName>
        <fullName evidence="2">Uncharacterized protein</fullName>
    </submittedName>
</protein>
<organism evidence="2 3">
    <name type="scientific">Lasiosphaeria hispida</name>
    <dbReference type="NCBI Taxonomy" id="260671"/>
    <lineage>
        <taxon>Eukaryota</taxon>
        <taxon>Fungi</taxon>
        <taxon>Dikarya</taxon>
        <taxon>Ascomycota</taxon>
        <taxon>Pezizomycotina</taxon>
        <taxon>Sordariomycetes</taxon>
        <taxon>Sordariomycetidae</taxon>
        <taxon>Sordariales</taxon>
        <taxon>Lasiosphaeriaceae</taxon>
        <taxon>Lasiosphaeria</taxon>
    </lineage>
</organism>
<evidence type="ECO:0000313" key="2">
    <source>
        <dbReference type="EMBL" id="KAK3356681.1"/>
    </source>
</evidence>
<evidence type="ECO:0000256" key="1">
    <source>
        <dbReference type="SAM" id="SignalP"/>
    </source>
</evidence>
<sequence length="121" mass="12537">MFVLGFIVAALASGSSAAVLARSSSNPSDPNTVTINTFGDTQCTQALESALLSDQSCSTISSGGFTAFTFTNLNLAAGCRVTFNTDNTCGQLLNPIDVNDTQCFEAVNGIDDDVFANVFCS</sequence>
<keyword evidence="1" id="KW-0732">Signal</keyword>
<dbReference type="Proteomes" id="UP001275084">
    <property type="component" value="Unassembled WGS sequence"/>
</dbReference>